<dbReference type="EMBL" id="CP150096">
    <property type="protein sequence ID" value="WZN49092.1"/>
    <property type="molecule type" value="Genomic_DNA"/>
</dbReference>
<dbReference type="RefSeq" id="WP_341843667.1">
    <property type="nucleotide sequence ID" value="NZ_CP149792.1"/>
</dbReference>
<reference evidence="1 2" key="1">
    <citation type="submission" date="2024-03" db="EMBL/GenBank/DDBJ databases">
        <title>Chitinophaga caseinilytica sp. nov., a casein hydrolysing bacterium isolated from forest soil.</title>
        <authorList>
            <person name="Lee D.S."/>
            <person name="Han D.M."/>
            <person name="Baek J.H."/>
            <person name="Choi D.G."/>
            <person name="Jeon J.H."/>
            <person name="Jeon C.O."/>
        </authorList>
    </citation>
    <scope>NUCLEOTIDE SEQUENCE [LARGE SCALE GENOMIC DNA]</scope>
    <source>
        <strain evidence="1 2">KACC 19118</strain>
    </source>
</reference>
<keyword evidence="2" id="KW-1185">Reference proteome</keyword>
<gene>
    <name evidence="1" type="ORF">WJU22_13015</name>
</gene>
<accession>A0ABZ2ZBH8</accession>
<name>A0ABZ2ZBH8_9BACT</name>
<proteinExistence type="predicted"/>
<organism evidence="1 2">
    <name type="scientific">Chitinophaga caseinilytica</name>
    <dbReference type="NCBI Taxonomy" id="2267521"/>
    <lineage>
        <taxon>Bacteria</taxon>
        <taxon>Pseudomonadati</taxon>
        <taxon>Bacteroidota</taxon>
        <taxon>Chitinophagia</taxon>
        <taxon>Chitinophagales</taxon>
        <taxon>Chitinophagaceae</taxon>
        <taxon>Chitinophaga</taxon>
    </lineage>
</organism>
<dbReference type="Proteomes" id="UP001449657">
    <property type="component" value="Chromosome"/>
</dbReference>
<evidence type="ECO:0000313" key="1">
    <source>
        <dbReference type="EMBL" id="WZN49092.1"/>
    </source>
</evidence>
<evidence type="ECO:0000313" key="2">
    <source>
        <dbReference type="Proteomes" id="UP001449657"/>
    </source>
</evidence>
<sequence>MQQIQELIQSGQIETAIREAESMLAQLPASGFQQVIGKDLLHLQAPLTAYFNHSWTYMTDEEELEIKALYLEMNSFTTHFDRWFLHLLAYESIANRENLDWLQDFSGESEKTLTITGFEPLQETNKRYMETEGFRDDQLREACELHEYLVILRVQELAKHTVAAAKGKAPWAEVPLYVAAHDYEDMLYVVK</sequence>
<protein>
    <submittedName>
        <fullName evidence="1">Uncharacterized protein</fullName>
    </submittedName>
</protein>